<comment type="caution">
    <text evidence="1">The sequence shown here is derived from an EMBL/GenBank/DDBJ whole genome shotgun (WGS) entry which is preliminary data.</text>
</comment>
<dbReference type="AlphaFoldDB" id="A0A9X2DRQ3"/>
<dbReference type="InterPro" id="IPR036412">
    <property type="entry name" value="HAD-like_sf"/>
</dbReference>
<name>A0A9X2DRQ3_9BACI</name>
<organism evidence="1 2">
    <name type="scientific">Halalkalibacter oceani</name>
    <dbReference type="NCBI Taxonomy" id="1653776"/>
    <lineage>
        <taxon>Bacteria</taxon>
        <taxon>Bacillati</taxon>
        <taxon>Bacillota</taxon>
        <taxon>Bacilli</taxon>
        <taxon>Bacillales</taxon>
        <taxon>Bacillaceae</taxon>
        <taxon>Halalkalibacter</taxon>
    </lineage>
</organism>
<protein>
    <submittedName>
        <fullName evidence="1">HAD family hydrolase</fullName>
    </submittedName>
</protein>
<accession>A0A9X2DRQ3</accession>
<evidence type="ECO:0000313" key="2">
    <source>
        <dbReference type="Proteomes" id="UP001139179"/>
    </source>
</evidence>
<dbReference type="Gene3D" id="3.40.50.1000">
    <property type="entry name" value="HAD superfamily/HAD-like"/>
    <property type="match status" value="1"/>
</dbReference>
<proteinExistence type="predicted"/>
<keyword evidence="1" id="KW-0378">Hydrolase</keyword>
<dbReference type="InterPro" id="IPR023214">
    <property type="entry name" value="HAD_sf"/>
</dbReference>
<dbReference type="Pfam" id="PF00702">
    <property type="entry name" value="Hydrolase"/>
    <property type="match status" value="1"/>
</dbReference>
<keyword evidence="2" id="KW-1185">Reference proteome</keyword>
<reference evidence="1" key="1">
    <citation type="submission" date="2022-05" db="EMBL/GenBank/DDBJ databases">
        <title>Comparative Genomics of Spacecraft Associated Microbes.</title>
        <authorList>
            <person name="Tran M.T."/>
            <person name="Wright A."/>
            <person name="Seuylemezian A."/>
            <person name="Eisen J."/>
            <person name="Coil D."/>
        </authorList>
    </citation>
    <scope>NUCLEOTIDE SEQUENCE</scope>
    <source>
        <strain evidence="1">214.1.1</strain>
    </source>
</reference>
<dbReference type="SUPFAM" id="SSF56784">
    <property type="entry name" value="HAD-like"/>
    <property type="match status" value="1"/>
</dbReference>
<dbReference type="EMBL" id="JAMBOL010000022">
    <property type="protein sequence ID" value="MCM3715824.1"/>
    <property type="molecule type" value="Genomic_DNA"/>
</dbReference>
<dbReference type="Proteomes" id="UP001139179">
    <property type="component" value="Unassembled WGS sequence"/>
</dbReference>
<dbReference type="GO" id="GO:0016787">
    <property type="term" value="F:hydrolase activity"/>
    <property type="evidence" value="ECO:0007669"/>
    <property type="project" value="UniProtKB-KW"/>
</dbReference>
<sequence>MHPFQTSKVAIFDLDGTLYQEYSFLERYITYLLKDKLSEREVHQTVNEAYQILAGEHPIQLGHFLDREKKIVFLYKEERIAKAFSWEGVEQTVTSDLVNLESEQLAYLGDPWCVANFYIEKHQIAQEKCVAAFNQVRKEMLQSPFSIERCEPLFTAIEKLEVERKVFMTNTPSPSGEEFVNYLNIGGLFDEYMYDAKKPLGMSAYVKHLLEEGYKPEHILSIGDNPWNDLYPVKAVGGKTCLITRYTHHGLLMEPDVTVKTVDQLAEVLTARTIQITG</sequence>
<gene>
    <name evidence="1" type="ORF">M3202_17340</name>
</gene>
<dbReference type="RefSeq" id="WP_251224524.1">
    <property type="nucleotide sequence ID" value="NZ_JAMBOL010000022.1"/>
</dbReference>
<evidence type="ECO:0000313" key="1">
    <source>
        <dbReference type="EMBL" id="MCM3715824.1"/>
    </source>
</evidence>